<keyword evidence="6 9" id="KW-1133">Transmembrane helix</keyword>
<keyword evidence="3" id="KW-0328">Glycosyltransferase</keyword>
<feature type="transmembrane region" description="Helical" evidence="9">
    <location>
        <begin position="434"/>
        <end position="455"/>
    </location>
</feature>
<dbReference type="PANTHER" id="PTHR33908:SF11">
    <property type="entry name" value="MEMBRANE PROTEIN"/>
    <property type="match status" value="1"/>
</dbReference>
<sequence>MHDIAVAPTDEPSSTRRRSSSSRSGPPGVVWAVTALHVGLLLVATLLYPAFTGFDEAQHVDAVLTIRHGDGWPAPQERELSEGVVNVATPTLQELRTLPFSDDEPPPRAERPSVASQGVDRQSTDQVLPNQMTQHPPLYYALGAAVLAAVPGSLDWPFDRTVGVLRLLSVLLMAPLPLLAWATASALGASRTTGITGALLAVSVPQLQRVGGSVNNDAGYTLAFAVSVVLLARIAMGDLRRRTVVTTGVVVGLALLTKGFALALPLAVALCFVVGGRRSSTPRWALSGLACLVVAFAVGGWWWLRNLVLYGTVQPNGWPLADMRRVLRLESRAPGDEASVTAFVDGAWMLLTQRFWGGLAINYAGPDVFPFALTNVLAAGALLAVVAAVLLARGRRLPLLVSVGVPFAGTVGIVLYGIWSYYSFTPHFPGAQGRYLFGALPSMAAAVALGLTVLLRRADRVLPLLAALLAFGMQAWGLLYVLRRSWLPPYEGRSRLDRFRDALEGVAEWAPWPEPVTVAVFVLPALAGAVLLALVVRLAVTGGPAPEAAGTPTAV</sequence>
<dbReference type="EMBL" id="CADCUB010000100">
    <property type="protein sequence ID" value="CAA9334051.1"/>
    <property type="molecule type" value="Genomic_DNA"/>
</dbReference>
<feature type="region of interest" description="Disordered" evidence="8">
    <location>
        <begin position="1"/>
        <end position="26"/>
    </location>
</feature>
<feature type="transmembrane region" description="Helical" evidence="9">
    <location>
        <begin position="518"/>
        <end position="540"/>
    </location>
</feature>
<feature type="transmembrane region" description="Helical" evidence="9">
    <location>
        <begin position="284"/>
        <end position="304"/>
    </location>
</feature>
<evidence type="ECO:0000256" key="3">
    <source>
        <dbReference type="ARBA" id="ARBA00022676"/>
    </source>
</evidence>
<feature type="transmembrane region" description="Helical" evidence="9">
    <location>
        <begin position="219"/>
        <end position="236"/>
    </location>
</feature>
<proteinExistence type="predicted"/>
<dbReference type="InterPro" id="IPR018674">
    <property type="entry name" value="DUF2142_membrane"/>
</dbReference>
<evidence type="ECO:0000256" key="2">
    <source>
        <dbReference type="ARBA" id="ARBA00022475"/>
    </source>
</evidence>
<feature type="transmembrane region" description="Helical" evidence="9">
    <location>
        <begin position="368"/>
        <end position="392"/>
    </location>
</feature>
<keyword evidence="7 9" id="KW-0472">Membrane</keyword>
<feature type="transmembrane region" description="Helical" evidence="9">
    <location>
        <begin position="248"/>
        <end position="272"/>
    </location>
</feature>
<feature type="region of interest" description="Disordered" evidence="8">
    <location>
        <begin position="95"/>
        <end position="124"/>
    </location>
</feature>
<evidence type="ECO:0000256" key="9">
    <source>
        <dbReference type="SAM" id="Phobius"/>
    </source>
</evidence>
<evidence type="ECO:0000256" key="4">
    <source>
        <dbReference type="ARBA" id="ARBA00022679"/>
    </source>
</evidence>
<evidence type="ECO:0000256" key="7">
    <source>
        <dbReference type="ARBA" id="ARBA00023136"/>
    </source>
</evidence>
<reference evidence="10" key="1">
    <citation type="submission" date="2020-02" db="EMBL/GenBank/DDBJ databases">
        <authorList>
            <person name="Meier V. D."/>
        </authorList>
    </citation>
    <scope>NUCLEOTIDE SEQUENCE</scope>
    <source>
        <strain evidence="10">AVDCRST_MAG07</strain>
    </source>
</reference>
<evidence type="ECO:0000256" key="5">
    <source>
        <dbReference type="ARBA" id="ARBA00022692"/>
    </source>
</evidence>
<organism evidence="10">
    <name type="scientific">uncultured Frankineae bacterium</name>
    <dbReference type="NCBI Taxonomy" id="437475"/>
    <lineage>
        <taxon>Bacteria</taxon>
        <taxon>Bacillati</taxon>
        <taxon>Actinomycetota</taxon>
        <taxon>Actinomycetes</taxon>
        <taxon>Frankiales</taxon>
        <taxon>environmental samples</taxon>
    </lineage>
</organism>
<dbReference type="GO" id="GO:0009103">
    <property type="term" value="P:lipopolysaccharide biosynthetic process"/>
    <property type="evidence" value="ECO:0007669"/>
    <property type="project" value="UniProtKB-ARBA"/>
</dbReference>
<evidence type="ECO:0000256" key="8">
    <source>
        <dbReference type="SAM" id="MobiDB-lite"/>
    </source>
</evidence>
<evidence type="ECO:0000313" key="10">
    <source>
        <dbReference type="EMBL" id="CAA9334051.1"/>
    </source>
</evidence>
<feature type="transmembrane region" description="Helical" evidence="9">
    <location>
        <begin position="399"/>
        <end position="422"/>
    </location>
</feature>
<dbReference type="Pfam" id="PF09913">
    <property type="entry name" value="DUF2142"/>
    <property type="match status" value="1"/>
</dbReference>
<comment type="subcellular location">
    <subcellularLocation>
        <location evidence="1">Cell membrane</location>
        <topology evidence="1">Multi-pass membrane protein</topology>
    </subcellularLocation>
</comment>
<feature type="compositionally biased region" description="Polar residues" evidence="8">
    <location>
        <begin position="114"/>
        <end position="124"/>
    </location>
</feature>
<evidence type="ECO:0008006" key="11">
    <source>
        <dbReference type="Google" id="ProtNLM"/>
    </source>
</evidence>
<keyword evidence="2" id="KW-1003">Cell membrane</keyword>
<feature type="transmembrane region" description="Helical" evidence="9">
    <location>
        <begin position="28"/>
        <end position="51"/>
    </location>
</feature>
<feature type="transmembrane region" description="Helical" evidence="9">
    <location>
        <begin position="138"/>
        <end position="156"/>
    </location>
</feature>
<feature type="transmembrane region" description="Helical" evidence="9">
    <location>
        <begin position="462"/>
        <end position="482"/>
    </location>
</feature>
<dbReference type="InterPro" id="IPR050297">
    <property type="entry name" value="LipidA_mod_glycosyltrf_83"/>
</dbReference>
<dbReference type="GO" id="GO:0016763">
    <property type="term" value="F:pentosyltransferase activity"/>
    <property type="evidence" value="ECO:0007669"/>
    <property type="project" value="TreeGrafter"/>
</dbReference>
<evidence type="ECO:0000256" key="1">
    <source>
        <dbReference type="ARBA" id="ARBA00004651"/>
    </source>
</evidence>
<keyword evidence="4" id="KW-0808">Transferase</keyword>
<feature type="transmembrane region" description="Helical" evidence="9">
    <location>
        <begin position="163"/>
        <end position="182"/>
    </location>
</feature>
<gene>
    <name evidence="10" type="ORF">AVDCRST_MAG07-1924</name>
</gene>
<accession>A0A6J4LJK0</accession>
<keyword evidence="5 9" id="KW-0812">Transmembrane</keyword>
<protein>
    <recommendedName>
        <fullName evidence="11">Glycosyltransferase RgtA/B/C/D-like domain-containing protein</fullName>
    </recommendedName>
</protein>
<dbReference type="GO" id="GO:0005886">
    <property type="term" value="C:plasma membrane"/>
    <property type="evidence" value="ECO:0007669"/>
    <property type="project" value="UniProtKB-SubCell"/>
</dbReference>
<dbReference type="AlphaFoldDB" id="A0A6J4LJK0"/>
<evidence type="ECO:0000256" key="6">
    <source>
        <dbReference type="ARBA" id="ARBA00022989"/>
    </source>
</evidence>
<dbReference type="PANTHER" id="PTHR33908">
    <property type="entry name" value="MANNOSYLTRANSFERASE YKCB-RELATED"/>
    <property type="match status" value="1"/>
</dbReference>
<name>A0A6J4LJK0_9ACTN</name>